<name>A0A494XLX6_9BACL</name>
<protein>
    <recommendedName>
        <fullName evidence="3">histidine kinase</fullName>
        <ecNumber evidence="3">2.7.13.3</ecNumber>
    </recommendedName>
</protein>
<dbReference type="CDD" id="cd06225">
    <property type="entry name" value="HAMP"/>
    <property type="match status" value="1"/>
</dbReference>
<dbReference type="PRINTS" id="PR00344">
    <property type="entry name" value="BCTRLSENSOR"/>
</dbReference>
<dbReference type="Gene3D" id="3.30.565.10">
    <property type="entry name" value="Histidine kinase-like ATPase, C-terminal domain"/>
    <property type="match status" value="1"/>
</dbReference>
<evidence type="ECO:0000256" key="7">
    <source>
        <dbReference type="ARBA" id="ARBA00022692"/>
    </source>
</evidence>
<comment type="caution">
    <text evidence="17">The sequence shown here is derived from an EMBL/GenBank/DDBJ whole genome shotgun (WGS) entry which is preliminary data.</text>
</comment>
<dbReference type="InterPro" id="IPR004358">
    <property type="entry name" value="Sig_transdc_His_kin-like_C"/>
</dbReference>
<evidence type="ECO:0000256" key="6">
    <source>
        <dbReference type="ARBA" id="ARBA00022679"/>
    </source>
</evidence>
<dbReference type="SMART" id="SM00388">
    <property type="entry name" value="HisKA"/>
    <property type="match status" value="1"/>
</dbReference>
<dbReference type="Gene3D" id="1.10.287.130">
    <property type="match status" value="1"/>
</dbReference>
<dbReference type="Pfam" id="PF00512">
    <property type="entry name" value="HisKA"/>
    <property type="match status" value="1"/>
</dbReference>
<dbReference type="InterPro" id="IPR003660">
    <property type="entry name" value="HAMP_dom"/>
</dbReference>
<dbReference type="EMBL" id="RBZM01000007">
    <property type="protein sequence ID" value="RKP51705.1"/>
    <property type="molecule type" value="Genomic_DNA"/>
</dbReference>
<keyword evidence="13 14" id="KW-0472">Membrane</keyword>
<keyword evidence="5" id="KW-0597">Phosphoprotein</keyword>
<evidence type="ECO:0000256" key="8">
    <source>
        <dbReference type="ARBA" id="ARBA00022741"/>
    </source>
</evidence>
<dbReference type="PROSITE" id="PS50109">
    <property type="entry name" value="HIS_KIN"/>
    <property type="match status" value="1"/>
</dbReference>
<evidence type="ECO:0000256" key="4">
    <source>
        <dbReference type="ARBA" id="ARBA00022475"/>
    </source>
</evidence>
<dbReference type="FunFam" id="1.10.287.130:FF:000008">
    <property type="entry name" value="Two-component sensor histidine kinase"/>
    <property type="match status" value="1"/>
</dbReference>
<dbReference type="InterPro" id="IPR036890">
    <property type="entry name" value="HATPase_C_sf"/>
</dbReference>
<dbReference type="SMART" id="SM00387">
    <property type="entry name" value="HATPase_c"/>
    <property type="match status" value="1"/>
</dbReference>
<keyword evidence="11 14" id="KW-1133">Transmembrane helix</keyword>
<dbReference type="InterPro" id="IPR036097">
    <property type="entry name" value="HisK_dim/P_sf"/>
</dbReference>
<dbReference type="SUPFAM" id="SSF47384">
    <property type="entry name" value="Homodimeric domain of signal transducing histidine kinase"/>
    <property type="match status" value="1"/>
</dbReference>
<dbReference type="GO" id="GO:0000155">
    <property type="term" value="F:phosphorelay sensor kinase activity"/>
    <property type="evidence" value="ECO:0007669"/>
    <property type="project" value="InterPro"/>
</dbReference>
<dbReference type="OrthoDB" id="9792991at2"/>
<evidence type="ECO:0000259" key="16">
    <source>
        <dbReference type="PROSITE" id="PS50885"/>
    </source>
</evidence>
<gene>
    <name evidence="17" type="ORF">D7Z26_16235</name>
</gene>
<feature type="transmembrane region" description="Helical" evidence="14">
    <location>
        <begin position="17"/>
        <end position="38"/>
    </location>
</feature>
<dbReference type="InterPro" id="IPR005467">
    <property type="entry name" value="His_kinase_dom"/>
</dbReference>
<evidence type="ECO:0000313" key="17">
    <source>
        <dbReference type="EMBL" id="RKP51705.1"/>
    </source>
</evidence>
<dbReference type="AlphaFoldDB" id="A0A494XLX6"/>
<accession>A0A494XLX6</accession>
<keyword evidence="6" id="KW-0808">Transferase</keyword>
<dbReference type="Proteomes" id="UP000282076">
    <property type="component" value="Unassembled WGS sequence"/>
</dbReference>
<proteinExistence type="predicted"/>
<dbReference type="PROSITE" id="PS50885">
    <property type="entry name" value="HAMP"/>
    <property type="match status" value="1"/>
</dbReference>
<keyword evidence="9 17" id="KW-0418">Kinase</keyword>
<dbReference type="InterPro" id="IPR050398">
    <property type="entry name" value="HssS/ArlS-like"/>
</dbReference>
<dbReference type="PANTHER" id="PTHR45528:SF1">
    <property type="entry name" value="SENSOR HISTIDINE KINASE CPXA"/>
    <property type="match status" value="1"/>
</dbReference>
<dbReference type="EC" id="2.7.13.3" evidence="3"/>
<evidence type="ECO:0000256" key="5">
    <source>
        <dbReference type="ARBA" id="ARBA00022553"/>
    </source>
</evidence>
<evidence type="ECO:0000256" key="11">
    <source>
        <dbReference type="ARBA" id="ARBA00022989"/>
    </source>
</evidence>
<evidence type="ECO:0000256" key="3">
    <source>
        <dbReference type="ARBA" id="ARBA00012438"/>
    </source>
</evidence>
<evidence type="ECO:0000256" key="12">
    <source>
        <dbReference type="ARBA" id="ARBA00023012"/>
    </source>
</evidence>
<keyword evidence="8" id="KW-0547">Nucleotide-binding</keyword>
<keyword evidence="4" id="KW-1003">Cell membrane</keyword>
<evidence type="ECO:0000256" key="9">
    <source>
        <dbReference type="ARBA" id="ARBA00022777"/>
    </source>
</evidence>
<organism evidence="17 18">
    <name type="scientific">Cohnella endophytica</name>
    <dbReference type="NCBI Taxonomy" id="2419778"/>
    <lineage>
        <taxon>Bacteria</taxon>
        <taxon>Bacillati</taxon>
        <taxon>Bacillota</taxon>
        <taxon>Bacilli</taxon>
        <taxon>Bacillales</taxon>
        <taxon>Paenibacillaceae</taxon>
        <taxon>Cohnella</taxon>
    </lineage>
</organism>
<dbReference type="GO" id="GO:0005524">
    <property type="term" value="F:ATP binding"/>
    <property type="evidence" value="ECO:0007669"/>
    <property type="project" value="UniProtKB-KW"/>
</dbReference>
<keyword evidence="12" id="KW-0902">Two-component regulatory system</keyword>
<evidence type="ECO:0000256" key="2">
    <source>
        <dbReference type="ARBA" id="ARBA00004651"/>
    </source>
</evidence>
<evidence type="ECO:0000256" key="1">
    <source>
        <dbReference type="ARBA" id="ARBA00000085"/>
    </source>
</evidence>
<sequence length="313" mass="35561">MCAWRLYDWYRSEEEKWLILFEIFYVFFVLPYVLHFVGKFGRIRAGAKEIAEGRLDATIQVGGDGLLSELAGHLNNMKHGYRSALDERMRSERLKSELITNVTHDLKTPLTSIINYVDLLKKKDLSPDQTEAYVGVLDKKSQRLKTLIEDLTEASKMASGAVELDMRTIDVAALLNQALAEFGDQPEENPLPFRVNIASPHIHANLDGNKTWRVFENLIGNARKYSLPGTRVYVYLAETDDRVLFRIQNTSSYEIDFAAEELFERFKRADQSRHTEGSGLGLAIAKSIVELQGGEIAIEIEGDQFNVRIAFPK</sequence>
<evidence type="ECO:0000256" key="10">
    <source>
        <dbReference type="ARBA" id="ARBA00022840"/>
    </source>
</evidence>
<evidence type="ECO:0000256" key="13">
    <source>
        <dbReference type="ARBA" id="ARBA00023136"/>
    </source>
</evidence>
<feature type="domain" description="Histidine kinase" evidence="15">
    <location>
        <begin position="101"/>
        <end position="313"/>
    </location>
</feature>
<dbReference type="SUPFAM" id="SSF55874">
    <property type="entry name" value="ATPase domain of HSP90 chaperone/DNA topoisomerase II/histidine kinase"/>
    <property type="match status" value="1"/>
</dbReference>
<reference evidence="17 18" key="1">
    <citation type="submission" date="2018-10" db="EMBL/GenBank/DDBJ databases">
        <title>Cohnella sp. M2MS4P-1, whole genome shotgun sequence.</title>
        <authorList>
            <person name="Tuo L."/>
        </authorList>
    </citation>
    <scope>NUCLEOTIDE SEQUENCE [LARGE SCALE GENOMIC DNA]</scope>
    <source>
        <strain evidence="17 18">M2MS4P-1</strain>
    </source>
</reference>
<evidence type="ECO:0000259" key="15">
    <source>
        <dbReference type="PROSITE" id="PS50109"/>
    </source>
</evidence>
<dbReference type="PANTHER" id="PTHR45528">
    <property type="entry name" value="SENSOR HISTIDINE KINASE CPXA"/>
    <property type="match status" value="1"/>
</dbReference>
<evidence type="ECO:0000313" key="18">
    <source>
        <dbReference type="Proteomes" id="UP000282076"/>
    </source>
</evidence>
<comment type="subcellular location">
    <subcellularLocation>
        <location evidence="2">Cell membrane</location>
        <topology evidence="2">Multi-pass membrane protein</topology>
    </subcellularLocation>
</comment>
<dbReference type="CDD" id="cd00082">
    <property type="entry name" value="HisKA"/>
    <property type="match status" value="1"/>
</dbReference>
<dbReference type="GO" id="GO:0005886">
    <property type="term" value="C:plasma membrane"/>
    <property type="evidence" value="ECO:0007669"/>
    <property type="project" value="UniProtKB-SubCell"/>
</dbReference>
<dbReference type="InterPro" id="IPR003594">
    <property type="entry name" value="HATPase_dom"/>
</dbReference>
<keyword evidence="18" id="KW-1185">Reference proteome</keyword>
<dbReference type="InterPro" id="IPR003661">
    <property type="entry name" value="HisK_dim/P_dom"/>
</dbReference>
<dbReference type="Pfam" id="PF02518">
    <property type="entry name" value="HATPase_c"/>
    <property type="match status" value="1"/>
</dbReference>
<comment type="catalytic activity">
    <reaction evidence="1">
        <text>ATP + protein L-histidine = ADP + protein N-phospho-L-histidine.</text>
        <dbReference type="EC" id="2.7.13.3"/>
    </reaction>
</comment>
<feature type="domain" description="HAMP" evidence="16">
    <location>
        <begin position="42"/>
        <end position="86"/>
    </location>
</feature>
<evidence type="ECO:0000256" key="14">
    <source>
        <dbReference type="SAM" id="Phobius"/>
    </source>
</evidence>
<keyword evidence="7 14" id="KW-0812">Transmembrane</keyword>
<keyword evidence="10" id="KW-0067">ATP-binding</keyword>